<dbReference type="HOGENOM" id="CLU_608057_0_0_6"/>
<proteinExistence type="predicted"/>
<accession>A0A0A8UM93</accession>
<dbReference type="OrthoDB" id="5653008at2"/>
<dbReference type="PATRIC" id="fig|449.7.peg.3004"/>
<reference evidence="2" key="1">
    <citation type="submission" date="2014-09" db="EMBL/GenBank/DDBJ databases">
        <authorList>
            <person name="Gomez-Valero L."/>
        </authorList>
    </citation>
    <scope>NUCLEOTIDE SEQUENCE [LARGE SCALE GENOMIC DNA]</scope>
    <source>
        <strain evidence="2">ATCC35250</strain>
    </source>
</reference>
<dbReference type="STRING" id="449.LHA_0919"/>
<dbReference type="Proteomes" id="UP000032803">
    <property type="component" value="Chromosome I"/>
</dbReference>
<dbReference type="RefSeq" id="WP_045105431.1">
    <property type="nucleotide sequence ID" value="NZ_LN681225.1"/>
</dbReference>
<protein>
    <submittedName>
        <fullName evidence="1">Uncharacterized protein</fullName>
    </submittedName>
</protein>
<dbReference type="KEGG" id="lha:LHA_0919"/>
<evidence type="ECO:0000313" key="2">
    <source>
        <dbReference type="Proteomes" id="UP000032803"/>
    </source>
</evidence>
<organism evidence="1 2">
    <name type="scientific">Legionella hackeliae</name>
    <dbReference type="NCBI Taxonomy" id="449"/>
    <lineage>
        <taxon>Bacteria</taxon>
        <taxon>Pseudomonadati</taxon>
        <taxon>Pseudomonadota</taxon>
        <taxon>Gammaproteobacteria</taxon>
        <taxon>Legionellales</taxon>
        <taxon>Legionellaceae</taxon>
        <taxon>Legionella</taxon>
    </lineage>
</organism>
<sequence length="445" mass="51647">MKTLTVEQLDHISLEFFLRAYIRLKISPVSAKYSYPNETSINPAFQRIEDIEFPLALNEKRLFALRSDLVLATGIKNAYQEYGYSGLSTAIESKNHHLINWEDRYGHPSLAFSDNQYDGRVFYAGFICQRATHLEIFLSSGRFNRFDRTKEEIQPLTSEQRTILESYLTLKFTRVYGSQSLYFYDTQPGQQDDEDSALFFSDLPFPKTKCPRIYTTENILKAVELARQLLNYPIAQSYIQNSIAPVKPKYQYDNEGNINPAFQNIEQVNYPLQLWEKRIWVLRTDFILALGVKNAYQKEYDYHGLAESFSDSLHSFLNWNDRYGHPSLTLPEGDYDGSAFYAGYLCQRKGFLQVYLVSGRFDRTDLDCEKTQILEAYIASLLQVAYGLQDIVFDYGNPDNPKYHQVFFGNGVFDKKNPQRRYSVCDIEHILQEIPCALNTPVKSM</sequence>
<dbReference type="AlphaFoldDB" id="A0A0A8UM93"/>
<evidence type="ECO:0000313" key="1">
    <source>
        <dbReference type="EMBL" id="CEK09990.1"/>
    </source>
</evidence>
<name>A0A0A8UM93_LEGHA</name>
<gene>
    <name evidence="1" type="ORF">LHA_0919</name>
</gene>
<dbReference type="EMBL" id="LN681225">
    <property type="protein sequence ID" value="CEK09990.1"/>
    <property type="molecule type" value="Genomic_DNA"/>
</dbReference>
<keyword evidence="2" id="KW-1185">Reference proteome</keyword>